<sequence length="724" mass="84425">MNSLFNRTDLKCPMTCNNQRFTFHQMSCCICNSKSDIENLTNLSVVYKEGQYNSTIDNPGNKHGLYSLYHRYGNLTFLPINICNFNGLFIIDFSFNKIKSIDEILCLTNLDTLLLRGNNVHYLKNNTFLQMKFIRIIDLSFNKINSMDPGFLLNMNGSLFYLSLAFNNMSTLDVTNALASKQQYFCLVDYSHNAIKSITNELSWKFRTNTSLGNGGMVDASNNSLSSFFNAKALRFLGFENPLFIGRLFSYGFDGRDNKWNCDCNIYPFAIAAERLAPTMTRDYFDVKCFTPYSLKDMSIFKIIKERRYDGLICNLSLAEKCPPRCRCIYQPAIRNRTVIECSSSNLTKFPSVLPHNKVLEVDLSNNYLQNLQIQFGHEDYYDRIRLLNVSNNKIHVLPRLHLFRLRTADIDLRGNNIYSLHRSIGELNPCNIYLDTIIMQCTCKDIWLQQWLPKSDSKCNKNVQVLCRFEGQLIPIQNMTKKYLGCRIPDTNVIWISTVIVAAFITVVLVSASIFSFRFEIFIIGRKFIKYFRGTSYPLTLFYDVYIACDEEDEKIRLWLTTHLLPTLEVNNMLKVFWPCRDSEIGVPREEEMIHVMSNTQTFIIILSEEYKGPVRWNEKEWKHAWHNYTHDLNREIIIVNYDLLEANEIAKQYLGAFLRIGQFIDFSNHKKSIEDEIASLFTKQDKKLKKLASKKCSYSQIDDEKFPFLKQYPLYSVFRCKT</sequence>
<dbReference type="Gene3D" id="3.80.10.10">
    <property type="entry name" value="Ribonuclease Inhibitor"/>
    <property type="match status" value="3"/>
</dbReference>
<keyword evidence="7 8" id="KW-0472">Membrane</keyword>
<dbReference type="SUPFAM" id="SSF52200">
    <property type="entry name" value="Toll/Interleukin receptor TIR domain"/>
    <property type="match status" value="1"/>
</dbReference>
<dbReference type="PROSITE" id="PS51450">
    <property type="entry name" value="LRR"/>
    <property type="match status" value="1"/>
</dbReference>
<accession>A0A6J8AFA8</accession>
<dbReference type="Pfam" id="PF01462">
    <property type="entry name" value="LRRNT"/>
    <property type="match status" value="1"/>
</dbReference>
<dbReference type="Gene3D" id="3.40.50.10140">
    <property type="entry name" value="Toll/interleukin-1 receptor homology (TIR) domain"/>
    <property type="match status" value="1"/>
</dbReference>
<dbReference type="OrthoDB" id="6076794at2759"/>
<evidence type="ECO:0000313" key="10">
    <source>
        <dbReference type="EMBL" id="CAC5367111.1"/>
    </source>
</evidence>
<dbReference type="PANTHER" id="PTHR24365:SF541">
    <property type="entry name" value="PROTEIN TOLL-RELATED"/>
    <property type="match status" value="1"/>
</dbReference>
<dbReference type="Proteomes" id="UP000507470">
    <property type="component" value="Unassembled WGS sequence"/>
</dbReference>
<feature type="domain" description="TIR" evidence="9">
    <location>
        <begin position="542"/>
        <end position="691"/>
    </location>
</feature>
<dbReference type="GO" id="GO:0038023">
    <property type="term" value="F:signaling receptor activity"/>
    <property type="evidence" value="ECO:0007669"/>
    <property type="project" value="TreeGrafter"/>
</dbReference>
<dbReference type="EMBL" id="CACVKT020001354">
    <property type="protein sequence ID" value="CAC5367111.1"/>
    <property type="molecule type" value="Genomic_DNA"/>
</dbReference>
<evidence type="ECO:0000256" key="1">
    <source>
        <dbReference type="ARBA" id="ARBA00004167"/>
    </source>
</evidence>
<organism evidence="10 11">
    <name type="scientific">Mytilus coruscus</name>
    <name type="common">Sea mussel</name>
    <dbReference type="NCBI Taxonomy" id="42192"/>
    <lineage>
        <taxon>Eukaryota</taxon>
        <taxon>Metazoa</taxon>
        <taxon>Spiralia</taxon>
        <taxon>Lophotrochozoa</taxon>
        <taxon>Mollusca</taxon>
        <taxon>Bivalvia</taxon>
        <taxon>Autobranchia</taxon>
        <taxon>Pteriomorphia</taxon>
        <taxon>Mytilida</taxon>
        <taxon>Mytiloidea</taxon>
        <taxon>Mytilidae</taxon>
        <taxon>Mytilinae</taxon>
        <taxon>Mytilus</taxon>
    </lineage>
</organism>
<keyword evidence="3" id="KW-0433">Leucine-rich repeat</keyword>
<feature type="transmembrane region" description="Helical" evidence="8">
    <location>
        <begin position="494"/>
        <end position="518"/>
    </location>
</feature>
<evidence type="ECO:0000256" key="3">
    <source>
        <dbReference type="ARBA" id="ARBA00022614"/>
    </source>
</evidence>
<dbReference type="PANTHER" id="PTHR24365">
    <property type="entry name" value="TOLL-LIKE RECEPTOR"/>
    <property type="match status" value="1"/>
</dbReference>
<dbReference type="InterPro" id="IPR000157">
    <property type="entry name" value="TIR_dom"/>
</dbReference>
<evidence type="ECO:0000256" key="8">
    <source>
        <dbReference type="SAM" id="Phobius"/>
    </source>
</evidence>
<dbReference type="SUPFAM" id="SSF52058">
    <property type="entry name" value="L domain-like"/>
    <property type="match status" value="2"/>
</dbReference>
<evidence type="ECO:0000256" key="2">
    <source>
        <dbReference type="ARBA" id="ARBA00009634"/>
    </source>
</evidence>
<dbReference type="SMART" id="SM00013">
    <property type="entry name" value="LRRNT"/>
    <property type="match status" value="1"/>
</dbReference>
<evidence type="ECO:0000256" key="4">
    <source>
        <dbReference type="ARBA" id="ARBA00022692"/>
    </source>
</evidence>
<evidence type="ECO:0000259" key="9">
    <source>
        <dbReference type="PROSITE" id="PS50104"/>
    </source>
</evidence>
<evidence type="ECO:0000313" key="11">
    <source>
        <dbReference type="Proteomes" id="UP000507470"/>
    </source>
</evidence>
<dbReference type="InterPro" id="IPR001611">
    <property type="entry name" value="Leu-rich_rpt"/>
</dbReference>
<dbReference type="InterPro" id="IPR035897">
    <property type="entry name" value="Toll_tir_struct_dom_sf"/>
</dbReference>
<dbReference type="PROSITE" id="PS50104">
    <property type="entry name" value="TIR"/>
    <property type="match status" value="1"/>
</dbReference>
<evidence type="ECO:0000256" key="6">
    <source>
        <dbReference type="ARBA" id="ARBA00022989"/>
    </source>
</evidence>
<dbReference type="InterPro" id="IPR000372">
    <property type="entry name" value="LRRNT"/>
</dbReference>
<reference evidence="10 11" key="1">
    <citation type="submission" date="2020-06" db="EMBL/GenBank/DDBJ databases">
        <authorList>
            <person name="Li R."/>
            <person name="Bekaert M."/>
        </authorList>
    </citation>
    <scope>NUCLEOTIDE SEQUENCE [LARGE SCALE GENOMIC DNA]</scope>
    <source>
        <strain evidence="11">wild</strain>
    </source>
</reference>
<dbReference type="GO" id="GO:0005886">
    <property type="term" value="C:plasma membrane"/>
    <property type="evidence" value="ECO:0007669"/>
    <property type="project" value="TreeGrafter"/>
</dbReference>
<keyword evidence="5" id="KW-0732">Signal</keyword>
<keyword evidence="6 8" id="KW-1133">Transmembrane helix</keyword>
<proteinExistence type="inferred from homology"/>
<dbReference type="Pfam" id="PF01582">
    <property type="entry name" value="TIR"/>
    <property type="match status" value="1"/>
</dbReference>
<dbReference type="AlphaFoldDB" id="A0A6J8AFA8"/>
<protein>
    <recommendedName>
        <fullName evidence="9">TIR domain-containing protein</fullName>
    </recommendedName>
</protein>
<evidence type="ECO:0000256" key="5">
    <source>
        <dbReference type="ARBA" id="ARBA00022729"/>
    </source>
</evidence>
<gene>
    <name evidence="10" type="ORF">MCOR_7146</name>
</gene>
<keyword evidence="4 8" id="KW-0812">Transmembrane</keyword>
<evidence type="ECO:0000256" key="7">
    <source>
        <dbReference type="ARBA" id="ARBA00023136"/>
    </source>
</evidence>
<comment type="subcellular location">
    <subcellularLocation>
        <location evidence="1">Membrane</location>
        <topology evidence="1">Single-pass membrane protein</topology>
    </subcellularLocation>
</comment>
<keyword evidence="11" id="KW-1185">Reference proteome</keyword>
<dbReference type="GO" id="GO:0007165">
    <property type="term" value="P:signal transduction"/>
    <property type="evidence" value="ECO:0007669"/>
    <property type="project" value="InterPro"/>
</dbReference>
<comment type="similarity">
    <text evidence="2">Belongs to the Toll-like receptor family.</text>
</comment>
<name>A0A6J8AFA8_MYTCO</name>
<dbReference type="InterPro" id="IPR032675">
    <property type="entry name" value="LRR_dom_sf"/>
</dbReference>